<dbReference type="Proteomes" id="UP000325081">
    <property type="component" value="Unassembled WGS sequence"/>
</dbReference>
<reference evidence="2" key="1">
    <citation type="journal article" date="2019" name="Curr. Biol.">
        <title>Genome Sequence of Striga asiatica Provides Insight into the Evolution of Plant Parasitism.</title>
        <authorList>
            <person name="Yoshida S."/>
            <person name="Kim S."/>
            <person name="Wafula E.K."/>
            <person name="Tanskanen J."/>
            <person name="Kim Y."/>
            <person name="Honaas L."/>
            <person name="Yang Z."/>
            <person name="Spallek T."/>
            <person name="Conn C.E."/>
            <person name="Ichihashi Y."/>
            <person name="Cheong K."/>
            <person name="Cui S."/>
            <person name="Der J.P."/>
            <person name="Gundlach H."/>
            <person name="Jiao Y."/>
            <person name="Hori C."/>
            <person name="Ishida J.K."/>
            <person name="Kasahara H."/>
            <person name="Kiba T."/>
            <person name="Kim M."/>
            <person name="Koo N."/>
            <person name="Laohavisit A."/>
            <person name="Lee Y."/>
            <person name="Lumba S."/>
            <person name="Mccourt P."/>
            <person name="Mortimer J.C."/>
            <person name="Mutuku J.M."/>
            <person name="Nomura T."/>
            <person name="Sasaki-sekimoto Y."/>
            <person name="Seto Y."/>
            <person name="Wang Y."/>
            <person name="Wakatake T."/>
            <person name="Sakakibara H."/>
            <person name="Demura T."/>
            <person name="Yamaguchi S."/>
            <person name="Yoneyama K."/>
            <person name="Manabe R."/>
            <person name="Nelson D.C."/>
            <person name="Schulman A.H."/>
            <person name="Timko M.P."/>
            <person name="Depamphilis C.W."/>
            <person name="Choi D."/>
            <person name="Shirasu K."/>
        </authorList>
    </citation>
    <scope>NUCLEOTIDE SEQUENCE [LARGE SCALE GENOMIC DNA]</scope>
    <source>
        <strain evidence="2">UVA1</strain>
    </source>
</reference>
<feature type="region of interest" description="Disordered" evidence="1">
    <location>
        <begin position="209"/>
        <end position="254"/>
    </location>
</feature>
<name>A0A5A7QKF0_STRAF</name>
<evidence type="ECO:0000313" key="2">
    <source>
        <dbReference type="EMBL" id="GER44391.1"/>
    </source>
</evidence>
<comment type="caution">
    <text evidence="2">The sequence shown here is derived from an EMBL/GenBank/DDBJ whole genome shotgun (WGS) entry which is preliminary data.</text>
</comment>
<dbReference type="EMBL" id="BKCP01006948">
    <property type="protein sequence ID" value="GER44391.1"/>
    <property type="molecule type" value="Genomic_DNA"/>
</dbReference>
<protein>
    <submittedName>
        <fullName evidence="2">Zinc finger (Ran-binding) family protein</fullName>
    </submittedName>
</protein>
<feature type="compositionally biased region" description="Low complexity" evidence="1">
    <location>
        <begin position="172"/>
        <end position="181"/>
    </location>
</feature>
<feature type="compositionally biased region" description="Basic and acidic residues" evidence="1">
    <location>
        <begin position="47"/>
        <end position="68"/>
    </location>
</feature>
<evidence type="ECO:0000313" key="3">
    <source>
        <dbReference type="Proteomes" id="UP000325081"/>
    </source>
</evidence>
<dbReference type="AlphaFoldDB" id="A0A5A7QKF0"/>
<proteinExistence type="predicted"/>
<feature type="compositionally biased region" description="Pro residues" evidence="1">
    <location>
        <begin position="236"/>
        <end position="247"/>
    </location>
</feature>
<keyword evidence="3" id="KW-1185">Reference proteome</keyword>
<gene>
    <name evidence="2" type="ORF">STAS_21289</name>
</gene>
<evidence type="ECO:0000256" key="1">
    <source>
        <dbReference type="SAM" id="MobiDB-lite"/>
    </source>
</evidence>
<accession>A0A5A7QKF0</accession>
<organism evidence="2 3">
    <name type="scientific">Striga asiatica</name>
    <name type="common">Asiatic witchweed</name>
    <name type="synonym">Buchnera asiatica</name>
    <dbReference type="NCBI Taxonomy" id="4170"/>
    <lineage>
        <taxon>Eukaryota</taxon>
        <taxon>Viridiplantae</taxon>
        <taxon>Streptophyta</taxon>
        <taxon>Embryophyta</taxon>
        <taxon>Tracheophyta</taxon>
        <taxon>Spermatophyta</taxon>
        <taxon>Magnoliopsida</taxon>
        <taxon>eudicotyledons</taxon>
        <taxon>Gunneridae</taxon>
        <taxon>Pentapetalae</taxon>
        <taxon>asterids</taxon>
        <taxon>lamiids</taxon>
        <taxon>Lamiales</taxon>
        <taxon>Orobanchaceae</taxon>
        <taxon>Buchnereae</taxon>
        <taxon>Striga</taxon>
    </lineage>
</organism>
<feature type="region of interest" description="Disordered" evidence="1">
    <location>
        <begin position="113"/>
        <end position="195"/>
    </location>
</feature>
<sequence>MLRSLIVTPSTPTVSRCLHSPSPPSSPTVPASIIEPHQFSTPADGGEVTRRRGIETTDRDDGTRRGTEATRLSSGRKRDVSMAEGGRPELFAQSSRSDRSWLRRRLRRASATVLRRQQVAGNRRRRPKSPKAAQCPAARSREHRPATTRSQSLPRVTRDAPRHHLSARAVPSACSCPADRPSSSRRARLAREETRAAVLARPGDWHCTTRVFPDAHEPSPPRRRSLAAHDPHEPEIPAPPLSAPAPMHPVQRQT</sequence>
<feature type="region of interest" description="Disordered" evidence="1">
    <location>
        <begin position="1"/>
        <end position="100"/>
    </location>
</feature>